<protein>
    <submittedName>
        <fullName evidence="7">TDP-N-acetylfucosamine:lipid II N-acetylfucosaminyltransferase</fullName>
        <ecNumber evidence="7">2.4.1.325</ecNumber>
    </submittedName>
</protein>
<keyword evidence="1" id="KW-1003">Cell membrane</keyword>
<dbReference type="GeneID" id="65549496"/>
<dbReference type="Proteomes" id="UP000732858">
    <property type="component" value="Unassembled WGS sequence"/>
</dbReference>
<comment type="caution">
    <text evidence="7">The sequence shown here is derived from an EMBL/GenBank/DDBJ whole genome shotgun (WGS) entry which is preliminary data.</text>
</comment>
<evidence type="ECO:0000256" key="4">
    <source>
        <dbReference type="ARBA" id="ARBA00022679"/>
    </source>
</evidence>
<dbReference type="RefSeq" id="WP_157403587.1">
    <property type="nucleotide sequence ID" value="NZ_JABULY010000004.1"/>
</dbReference>
<evidence type="ECO:0000256" key="1">
    <source>
        <dbReference type="ARBA" id="ARBA00022475"/>
    </source>
</evidence>
<dbReference type="EMBL" id="JABUMC010000004">
    <property type="protein sequence ID" value="MBV6546329.1"/>
    <property type="molecule type" value="Genomic_DNA"/>
</dbReference>
<keyword evidence="5" id="KW-0472">Membrane</keyword>
<dbReference type="EC" id="2.4.1.325" evidence="7"/>
<keyword evidence="3 7" id="KW-0328">Glycosyltransferase</keyword>
<dbReference type="SUPFAM" id="SSF53756">
    <property type="entry name" value="UDP-Glycosyltransferase/glycogen phosphorylase"/>
    <property type="match status" value="1"/>
</dbReference>
<evidence type="ECO:0000313" key="6">
    <source>
        <dbReference type="EMBL" id="MBV6532041.1"/>
    </source>
</evidence>
<keyword evidence="2" id="KW-0997">Cell inner membrane</keyword>
<reference evidence="7 9" key="1">
    <citation type="journal article" date="2021" name="Mol. Ecol.">
        <title>Polar bear-adapted Ursidibacter maritimus are remarkably conserved after generations in captivity.</title>
        <authorList>
            <person name="Espinosa-Gongora C."/>
            <person name="Hansen M.J."/>
            <person name="Bertelsen M.F."/>
            <person name="Bojesen A.M."/>
        </authorList>
    </citation>
    <scope>NUCLEOTIDE SEQUENCE</scope>
    <source>
        <strain evidence="7">Pb43105x</strain>
        <strain evidence="6 9">Pb43106</strain>
    </source>
</reference>
<dbReference type="Proteomes" id="UP001196379">
    <property type="component" value="Unassembled WGS sequence"/>
</dbReference>
<sequence>MSNLLHILGADIPHHNHSLLRFFNDDLWLKLAEKSEQNQTHSFYVVSQEDLTTQYPNLPINVFPNKKALTQAVLAFVKSQADTYFLLHGQFNWGIWFAILWGKLPAYRCIWHVWGADLYQQSTDWRFKLLYPLRRLAQQKIGRVWATKGDLDYAHRRLNRSSEQDRLVYFPTKMPQVVPSSTENKTEQPLTILVGNSGDRANQHCLALQYIQQTFGAKVQIILPMGYPANNYAYIEQVRQQALALFPEKNITLLTEKLDYHAYLDWLKDCDMGCFLFERQQGIGTICLLTAMNIPVLLHPNNPFKLDMQQENVPFMEMGQCSAEQIKEVAGQLVACDKQQIAFFPPNYQHYWLENLQEIARLSHYKR</sequence>
<proteinExistence type="predicted"/>
<dbReference type="GO" id="GO:0009246">
    <property type="term" value="P:enterobacterial common antigen biosynthetic process"/>
    <property type="evidence" value="ECO:0007669"/>
    <property type="project" value="InterPro"/>
</dbReference>
<dbReference type="GO" id="GO:0008417">
    <property type="term" value="F:fucosyltransferase activity"/>
    <property type="evidence" value="ECO:0007669"/>
    <property type="project" value="InterPro"/>
</dbReference>
<dbReference type="Pfam" id="PF07429">
    <property type="entry name" value="Glyco_transf_56"/>
    <property type="match status" value="1"/>
</dbReference>
<dbReference type="EMBL" id="JABULY010000004">
    <property type="protein sequence ID" value="MBV6532041.1"/>
    <property type="molecule type" value="Genomic_DNA"/>
</dbReference>
<dbReference type="AlphaFoldDB" id="A0A949WFA8"/>
<evidence type="ECO:0000313" key="8">
    <source>
        <dbReference type="Proteomes" id="UP000732858"/>
    </source>
</evidence>
<evidence type="ECO:0000313" key="7">
    <source>
        <dbReference type="EMBL" id="MBV6546329.1"/>
    </source>
</evidence>
<accession>A0A949WFA8</accession>
<evidence type="ECO:0000313" key="9">
    <source>
        <dbReference type="Proteomes" id="UP001196379"/>
    </source>
</evidence>
<evidence type="ECO:0000256" key="2">
    <source>
        <dbReference type="ARBA" id="ARBA00022519"/>
    </source>
</evidence>
<organism evidence="7 8">
    <name type="scientific">Ursidibacter maritimus</name>
    <dbReference type="NCBI Taxonomy" id="1331689"/>
    <lineage>
        <taxon>Bacteria</taxon>
        <taxon>Pseudomonadati</taxon>
        <taxon>Pseudomonadota</taxon>
        <taxon>Gammaproteobacteria</taxon>
        <taxon>Pasteurellales</taxon>
        <taxon>Pasteurellaceae</taxon>
        <taxon>Ursidibacter</taxon>
    </lineage>
</organism>
<keyword evidence="4 7" id="KW-0808">Transferase</keyword>
<evidence type="ECO:0000256" key="3">
    <source>
        <dbReference type="ARBA" id="ARBA00022676"/>
    </source>
</evidence>
<dbReference type="InterPro" id="IPR009993">
    <property type="entry name" value="WecF"/>
</dbReference>
<gene>
    <name evidence="6" type="ORF">HT657_07835</name>
    <name evidence="7" type="ORF">HT672_03315</name>
</gene>
<evidence type="ECO:0000256" key="5">
    <source>
        <dbReference type="ARBA" id="ARBA00023136"/>
    </source>
</evidence>
<dbReference type="GO" id="GO:0102031">
    <property type="term" value="F:4-acetamido-4,6-dideoxy-D-galactose transferase activity"/>
    <property type="evidence" value="ECO:0007669"/>
    <property type="project" value="UniProtKB-EC"/>
</dbReference>
<dbReference type="OrthoDB" id="6532169at2"/>
<keyword evidence="9" id="KW-1185">Reference proteome</keyword>
<name>A0A949WFA8_9PAST</name>